<dbReference type="Proteomes" id="UP000779070">
    <property type="component" value="Unassembled WGS sequence"/>
</dbReference>
<comment type="caution">
    <text evidence="1">The sequence shown here is derived from an EMBL/GenBank/DDBJ whole genome shotgun (WGS) entry which is preliminary data.</text>
</comment>
<proteinExistence type="predicted"/>
<reference evidence="1 2" key="1">
    <citation type="submission" date="2021-02" db="EMBL/GenBank/DDBJ databases">
        <title>Draft Genome Sequences of 5 Vibrio neptunius Strains Isolated From of Bivalve Hatcheries.</title>
        <authorList>
            <person name="Galvis F."/>
            <person name="Barja J.L."/>
            <person name="Lemos M.L."/>
            <person name="Balado M."/>
        </authorList>
    </citation>
    <scope>NUCLEOTIDE SEQUENCE [LARGE SCALE GENOMIC DNA]</scope>
    <source>
        <strain evidence="1 2">PP-145.98</strain>
    </source>
</reference>
<name>A0ABS2ZWM8_9VIBR</name>
<organism evidence="1 2">
    <name type="scientific">Vibrio neptunius</name>
    <dbReference type="NCBI Taxonomy" id="170651"/>
    <lineage>
        <taxon>Bacteria</taxon>
        <taxon>Pseudomonadati</taxon>
        <taxon>Pseudomonadota</taxon>
        <taxon>Gammaproteobacteria</taxon>
        <taxon>Vibrionales</taxon>
        <taxon>Vibrionaceae</taxon>
        <taxon>Vibrio</taxon>
    </lineage>
</organism>
<accession>A0ABS2ZWM8</accession>
<dbReference type="RefSeq" id="WP_206368846.1">
    <property type="nucleotide sequence ID" value="NZ_CAWPTM010000101.1"/>
</dbReference>
<evidence type="ECO:0000313" key="1">
    <source>
        <dbReference type="EMBL" id="MBN3576640.1"/>
    </source>
</evidence>
<sequence length="130" mass="16001">MKLSSQDIDLIEQLLHVRKRKEERLQAQWNQLKAQQDECKREKQKSYQEWLVSRETLANPLQTEDVMDRRQLRQLLGERQNQYMDERSKAESVDDWHKRIEQLEREKLELWTQKTRLIRGQEKLKEVLDE</sequence>
<dbReference type="EMBL" id="JAFHLB010000002">
    <property type="protein sequence ID" value="MBN3576640.1"/>
    <property type="molecule type" value="Genomic_DNA"/>
</dbReference>
<keyword evidence="2" id="KW-1185">Reference proteome</keyword>
<gene>
    <name evidence="1" type="ORF">JYA62_03015</name>
</gene>
<evidence type="ECO:0000313" key="2">
    <source>
        <dbReference type="Proteomes" id="UP000779070"/>
    </source>
</evidence>
<evidence type="ECO:0008006" key="3">
    <source>
        <dbReference type="Google" id="ProtNLM"/>
    </source>
</evidence>
<protein>
    <recommendedName>
        <fullName evidence="3">Type III secretion protein</fullName>
    </recommendedName>
</protein>